<feature type="compositionally biased region" description="Polar residues" evidence="7">
    <location>
        <begin position="199"/>
        <end position="209"/>
    </location>
</feature>
<dbReference type="EMBL" id="CAWUOM010000079">
    <property type="protein sequence ID" value="CAK7270862.1"/>
    <property type="molecule type" value="Genomic_DNA"/>
</dbReference>
<dbReference type="InterPro" id="IPR001138">
    <property type="entry name" value="Zn2Cys6_DnaBD"/>
</dbReference>
<comment type="caution">
    <text evidence="9">The sequence shown here is derived from an EMBL/GenBank/DDBJ whole genome shotgun (WGS) entry which is preliminary data.</text>
</comment>
<feature type="compositionally biased region" description="Basic and acidic residues" evidence="7">
    <location>
        <begin position="1"/>
        <end position="10"/>
    </location>
</feature>
<evidence type="ECO:0000313" key="9">
    <source>
        <dbReference type="EMBL" id="CAK7270862.1"/>
    </source>
</evidence>
<evidence type="ECO:0000313" key="10">
    <source>
        <dbReference type="Proteomes" id="UP001642501"/>
    </source>
</evidence>
<keyword evidence="2" id="KW-0862">Zinc</keyword>
<dbReference type="InterPro" id="IPR036864">
    <property type="entry name" value="Zn2-C6_fun-type_DNA-bd_sf"/>
</dbReference>
<accession>A0ABP0DRL5</accession>
<feature type="compositionally biased region" description="Gly residues" evidence="7">
    <location>
        <begin position="864"/>
        <end position="888"/>
    </location>
</feature>
<dbReference type="InterPro" id="IPR007219">
    <property type="entry name" value="XnlR_reg_dom"/>
</dbReference>
<feature type="region of interest" description="Disordered" evidence="7">
    <location>
        <begin position="1"/>
        <end position="50"/>
    </location>
</feature>
<keyword evidence="3" id="KW-0805">Transcription regulation</keyword>
<organism evidence="9 10">
    <name type="scientific">Sporothrix epigloea</name>
    <dbReference type="NCBI Taxonomy" id="1892477"/>
    <lineage>
        <taxon>Eukaryota</taxon>
        <taxon>Fungi</taxon>
        <taxon>Dikarya</taxon>
        <taxon>Ascomycota</taxon>
        <taxon>Pezizomycotina</taxon>
        <taxon>Sordariomycetes</taxon>
        <taxon>Sordariomycetidae</taxon>
        <taxon>Ophiostomatales</taxon>
        <taxon>Ophiostomataceae</taxon>
        <taxon>Sporothrix</taxon>
    </lineage>
</organism>
<sequence>MDDRHQDLERPNQNQRTEQNEQNDQADHMDTTDAQPPAHQRIVPTPPQGARNLVFDAANWHPKPVKRPRPVKSCTECRRRKLRCDRRFPCSQCQRSYRVCKYGSGGDSSLDFVGKSTDRHNNNNNAESEGSEGSEDDGDTTMGTGTGKRPSKRQLSRLSTGPMVHQQNHNAAAASSSHPPSNSSLNLLLNPPSPPQQQTSRQAHNPTQHQHQHLHPYSAHQPYSPPIPAASMQNSFPSLAQVSKALDAPEPLVPSDGDDLRKLAVSLLMQCMVRMECLESLVATRDPAALADMPAFPSSSVLSQLHIRQQPPHEANQRIIEVLSTTMRSLNVKGRNGLRTRFFGQSSTRVLVNLFDDAKYFMSQKAKQQNYGDMFWRLERIHNALQESHLQSLKPIAVYVDSIMPVQKRMVDILPRRETCEQLVQSYVSVSEGLYRVIHVPTFMQEFNAYWAYGVTGNAGGGSTRTGGPTVGGGAAGAEGGESRGVQGAMEDFLPRLLCILCIGSRFETESKGLTYEWSDGVHIPTACALVRSWLDGLRGKPSIDLNTLQTEVLLLHASRMILPPQRIWTELGMISRPAMAMGLHRDPSEFGADVTPFQAECRRKLWFTIMDMDLHVSLACGLPSSVRPGQFTCRPPRNLDDTDLYPEMTMLPPGKPIDHHTEGQMQLFAADTLPLRMRASELLCNVDSLTNYWEVLDVGGDLEKALDDINCLFPRNAVLTSDQAHREWRTRAMLDMHVRRPLLSLYRPFALSVSAEYPPPAAVSDVYLKSSMAMLTYMDELDSSAPSYDHVSHMYYVMLRNDIVQAAFSVCYYIIQAVEIETSLTDGVGSSSTNAGRQGEGSATPPAHAHGAPPPSAMSGSSGSWGAGRYSGSGSAGGSSFGTGGGRHNTPHPSAARKRSVPIWSSTYMIRTVKRTLDSLARLVNDLSFDLRDVVALAVVLGSVMPASSPAERSEQIHLQVRGVLDTCTKQLCNHSSTAIRAAVLGQVTSPMSYHGAGGYGGWSSTPDEAALWDLSFWDLWTPTGT</sequence>
<dbReference type="PANTHER" id="PTHR31944">
    <property type="entry name" value="HEME-RESPONSIVE ZINC FINGER TRANSCRIPTION FACTOR HAP1"/>
    <property type="match status" value="1"/>
</dbReference>
<evidence type="ECO:0000256" key="5">
    <source>
        <dbReference type="ARBA" id="ARBA00023163"/>
    </source>
</evidence>
<name>A0ABP0DRL5_9PEZI</name>
<dbReference type="SMART" id="SM00906">
    <property type="entry name" value="Fungal_trans"/>
    <property type="match status" value="1"/>
</dbReference>
<feature type="compositionally biased region" description="Low complexity" evidence="7">
    <location>
        <begin position="11"/>
        <end position="23"/>
    </location>
</feature>
<keyword evidence="1" id="KW-0479">Metal-binding</keyword>
<dbReference type="InterPro" id="IPR051430">
    <property type="entry name" value="Fungal_TF_Env_Response"/>
</dbReference>
<feature type="compositionally biased region" description="Low complexity" evidence="7">
    <location>
        <begin position="165"/>
        <end position="190"/>
    </location>
</feature>
<dbReference type="Pfam" id="PF04082">
    <property type="entry name" value="Fungal_trans"/>
    <property type="match status" value="1"/>
</dbReference>
<dbReference type="Gene3D" id="4.10.240.10">
    <property type="entry name" value="Zn(2)-C6 fungal-type DNA-binding domain"/>
    <property type="match status" value="1"/>
</dbReference>
<reference evidence="9 10" key="1">
    <citation type="submission" date="2024-01" db="EMBL/GenBank/DDBJ databases">
        <authorList>
            <person name="Allen C."/>
            <person name="Tagirdzhanova G."/>
        </authorList>
    </citation>
    <scope>NUCLEOTIDE SEQUENCE [LARGE SCALE GENOMIC DNA]</scope>
    <source>
        <strain evidence="9 10">CBS 573.63</strain>
    </source>
</reference>
<evidence type="ECO:0000256" key="7">
    <source>
        <dbReference type="SAM" id="MobiDB-lite"/>
    </source>
</evidence>
<evidence type="ECO:0000256" key="6">
    <source>
        <dbReference type="ARBA" id="ARBA00023242"/>
    </source>
</evidence>
<feature type="region of interest" description="Disordered" evidence="7">
    <location>
        <begin position="104"/>
        <end position="232"/>
    </location>
</feature>
<proteinExistence type="predicted"/>
<protein>
    <recommendedName>
        <fullName evidence="8">Zn(2)-C6 fungal-type domain-containing protein</fullName>
    </recommendedName>
</protein>
<dbReference type="PROSITE" id="PS50048">
    <property type="entry name" value="ZN2_CY6_FUNGAL_2"/>
    <property type="match status" value="1"/>
</dbReference>
<feature type="compositionally biased region" description="Low complexity" evidence="7">
    <location>
        <begin position="842"/>
        <end position="863"/>
    </location>
</feature>
<gene>
    <name evidence="9" type="ORF">SEPCBS57363_004319</name>
</gene>
<dbReference type="SUPFAM" id="SSF57701">
    <property type="entry name" value="Zn2/Cys6 DNA-binding domain"/>
    <property type="match status" value="1"/>
</dbReference>
<dbReference type="PANTHER" id="PTHR31944:SF131">
    <property type="entry name" value="HEME-RESPONSIVE ZINC FINGER TRANSCRIPTION FACTOR HAP1"/>
    <property type="match status" value="1"/>
</dbReference>
<dbReference type="PROSITE" id="PS00463">
    <property type="entry name" value="ZN2_CY6_FUNGAL_1"/>
    <property type="match status" value="1"/>
</dbReference>
<dbReference type="SMART" id="SM00066">
    <property type="entry name" value="GAL4"/>
    <property type="match status" value="1"/>
</dbReference>
<dbReference type="Pfam" id="PF00172">
    <property type="entry name" value="Zn_clus"/>
    <property type="match status" value="1"/>
</dbReference>
<feature type="domain" description="Zn(2)-C6 fungal-type" evidence="8">
    <location>
        <begin position="73"/>
        <end position="102"/>
    </location>
</feature>
<evidence type="ECO:0000256" key="4">
    <source>
        <dbReference type="ARBA" id="ARBA00023125"/>
    </source>
</evidence>
<evidence type="ECO:0000259" key="8">
    <source>
        <dbReference type="PROSITE" id="PS50048"/>
    </source>
</evidence>
<keyword evidence="6" id="KW-0539">Nucleus</keyword>
<feature type="region of interest" description="Disordered" evidence="7">
    <location>
        <begin position="827"/>
        <end position="899"/>
    </location>
</feature>
<keyword evidence="10" id="KW-1185">Reference proteome</keyword>
<keyword evidence="5" id="KW-0804">Transcription</keyword>
<feature type="compositionally biased region" description="Polar residues" evidence="7">
    <location>
        <begin position="827"/>
        <end position="837"/>
    </location>
</feature>
<evidence type="ECO:0000256" key="1">
    <source>
        <dbReference type="ARBA" id="ARBA00022723"/>
    </source>
</evidence>
<dbReference type="CDD" id="cd12148">
    <property type="entry name" value="fungal_TF_MHR"/>
    <property type="match status" value="1"/>
</dbReference>
<dbReference type="Proteomes" id="UP001642501">
    <property type="component" value="Unassembled WGS sequence"/>
</dbReference>
<feature type="compositionally biased region" description="Acidic residues" evidence="7">
    <location>
        <begin position="129"/>
        <end position="139"/>
    </location>
</feature>
<evidence type="ECO:0000256" key="2">
    <source>
        <dbReference type="ARBA" id="ARBA00022833"/>
    </source>
</evidence>
<evidence type="ECO:0000256" key="3">
    <source>
        <dbReference type="ARBA" id="ARBA00023015"/>
    </source>
</evidence>
<keyword evidence="4" id="KW-0238">DNA-binding</keyword>